<dbReference type="FunFam" id="1.20.1070.10:FF:000497">
    <property type="entry name" value="Predicted protein"/>
    <property type="match status" value="1"/>
</dbReference>
<protein>
    <recommendedName>
        <fullName evidence="11">G-protein coupled receptors family 1 profile domain-containing protein</fullName>
    </recommendedName>
</protein>
<dbReference type="SMART" id="SM01381">
    <property type="entry name" value="7TM_GPCR_Srsx"/>
    <property type="match status" value="1"/>
</dbReference>
<accession>A0A3M6UAU0</accession>
<evidence type="ECO:0000256" key="6">
    <source>
        <dbReference type="ARBA" id="ARBA00023136"/>
    </source>
</evidence>
<evidence type="ECO:0000256" key="5">
    <source>
        <dbReference type="ARBA" id="ARBA00023040"/>
    </source>
</evidence>
<organism evidence="12 13">
    <name type="scientific">Pocillopora damicornis</name>
    <name type="common">Cauliflower coral</name>
    <name type="synonym">Millepora damicornis</name>
    <dbReference type="NCBI Taxonomy" id="46731"/>
    <lineage>
        <taxon>Eukaryota</taxon>
        <taxon>Metazoa</taxon>
        <taxon>Cnidaria</taxon>
        <taxon>Anthozoa</taxon>
        <taxon>Hexacorallia</taxon>
        <taxon>Scleractinia</taxon>
        <taxon>Astrocoeniina</taxon>
        <taxon>Pocilloporidae</taxon>
        <taxon>Pocillopora</taxon>
    </lineage>
</organism>
<feature type="transmembrane region" description="Helical" evidence="10">
    <location>
        <begin position="33"/>
        <end position="57"/>
    </location>
</feature>
<gene>
    <name evidence="12" type="ORF">pdam_00003207</name>
</gene>
<comment type="subcellular location">
    <subcellularLocation>
        <location evidence="1">Cell membrane</location>
        <topology evidence="1">Multi-pass membrane protein</topology>
    </subcellularLocation>
</comment>
<keyword evidence="2" id="KW-1003">Cell membrane</keyword>
<dbReference type="OrthoDB" id="10034726at2759"/>
<feature type="compositionally biased region" description="Acidic residues" evidence="9">
    <location>
        <begin position="419"/>
        <end position="429"/>
    </location>
</feature>
<feature type="transmembrane region" description="Helical" evidence="10">
    <location>
        <begin position="149"/>
        <end position="171"/>
    </location>
</feature>
<evidence type="ECO:0000256" key="7">
    <source>
        <dbReference type="ARBA" id="ARBA00023170"/>
    </source>
</evidence>
<dbReference type="OMA" id="GIMEYEF"/>
<keyword evidence="6 10" id="KW-0472">Membrane</keyword>
<feature type="compositionally biased region" description="Basic and acidic residues" evidence="9">
    <location>
        <begin position="490"/>
        <end position="503"/>
    </location>
</feature>
<reference evidence="12 13" key="1">
    <citation type="journal article" date="2018" name="Sci. Rep.">
        <title>Comparative analysis of the Pocillopora damicornis genome highlights role of immune system in coral evolution.</title>
        <authorList>
            <person name="Cunning R."/>
            <person name="Bay R.A."/>
            <person name="Gillette P."/>
            <person name="Baker A.C."/>
            <person name="Traylor-Knowles N."/>
        </authorList>
    </citation>
    <scope>NUCLEOTIDE SEQUENCE [LARGE SCALE GENOMIC DNA]</scope>
    <source>
        <strain evidence="12">RSMAS</strain>
        <tissue evidence="12">Whole animal</tissue>
    </source>
</reference>
<dbReference type="EMBL" id="RCHS01001895">
    <property type="protein sequence ID" value="RMX50775.1"/>
    <property type="molecule type" value="Genomic_DNA"/>
</dbReference>
<evidence type="ECO:0000313" key="13">
    <source>
        <dbReference type="Proteomes" id="UP000275408"/>
    </source>
</evidence>
<evidence type="ECO:0000256" key="8">
    <source>
        <dbReference type="ARBA" id="ARBA00023224"/>
    </source>
</evidence>
<evidence type="ECO:0000256" key="10">
    <source>
        <dbReference type="SAM" id="Phobius"/>
    </source>
</evidence>
<dbReference type="Pfam" id="PF00001">
    <property type="entry name" value="7tm_1"/>
    <property type="match status" value="1"/>
</dbReference>
<feature type="region of interest" description="Disordered" evidence="9">
    <location>
        <begin position="402"/>
        <end position="442"/>
    </location>
</feature>
<evidence type="ECO:0000256" key="1">
    <source>
        <dbReference type="ARBA" id="ARBA00004651"/>
    </source>
</evidence>
<evidence type="ECO:0000256" key="3">
    <source>
        <dbReference type="ARBA" id="ARBA00022692"/>
    </source>
</evidence>
<keyword evidence="5" id="KW-0297">G-protein coupled receptor</keyword>
<dbReference type="AlphaFoldDB" id="A0A3M6UAU0"/>
<keyword evidence="7" id="KW-0675">Receptor</keyword>
<name>A0A3M6UAU0_POCDA</name>
<dbReference type="InterPro" id="IPR017452">
    <property type="entry name" value="GPCR_Rhodpsn_7TM"/>
</dbReference>
<dbReference type="CDD" id="cd00637">
    <property type="entry name" value="7tm_classA_rhodopsin-like"/>
    <property type="match status" value="1"/>
</dbReference>
<dbReference type="Gene3D" id="1.20.1070.10">
    <property type="entry name" value="Rhodopsin 7-helix transmembrane proteins"/>
    <property type="match status" value="1"/>
</dbReference>
<feature type="region of interest" description="Disordered" evidence="9">
    <location>
        <begin position="490"/>
        <end position="524"/>
    </location>
</feature>
<dbReference type="GO" id="GO:0005886">
    <property type="term" value="C:plasma membrane"/>
    <property type="evidence" value="ECO:0007669"/>
    <property type="project" value="UniProtKB-SubCell"/>
</dbReference>
<evidence type="ECO:0000259" key="11">
    <source>
        <dbReference type="PROSITE" id="PS50262"/>
    </source>
</evidence>
<feature type="transmembrane region" description="Helical" evidence="10">
    <location>
        <begin position="110"/>
        <end position="128"/>
    </location>
</feature>
<dbReference type="InterPro" id="IPR000276">
    <property type="entry name" value="GPCR_Rhodpsn"/>
</dbReference>
<dbReference type="PROSITE" id="PS50262">
    <property type="entry name" value="G_PROTEIN_RECEP_F1_2"/>
    <property type="match status" value="1"/>
</dbReference>
<evidence type="ECO:0000256" key="9">
    <source>
        <dbReference type="SAM" id="MobiDB-lite"/>
    </source>
</evidence>
<keyword evidence="4 10" id="KW-1133">Transmembrane helix</keyword>
<evidence type="ECO:0000256" key="4">
    <source>
        <dbReference type="ARBA" id="ARBA00022989"/>
    </source>
</evidence>
<dbReference type="PRINTS" id="PR00237">
    <property type="entry name" value="GPCRRHODOPSN"/>
</dbReference>
<dbReference type="GO" id="GO:0004930">
    <property type="term" value="F:G protein-coupled receptor activity"/>
    <property type="evidence" value="ECO:0007669"/>
    <property type="project" value="UniProtKB-KW"/>
</dbReference>
<feature type="transmembrane region" description="Helical" evidence="10">
    <location>
        <begin position="249"/>
        <end position="273"/>
    </location>
</feature>
<keyword evidence="13" id="KW-1185">Reference proteome</keyword>
<sequence length="557" mass="62249">MVMNNDKFSPVSVENINGTTEPTTVTYNELERLLMSGSLVLIMLATLIGNGTVCLAVSRHRKLRTRTNIFIINLSCADIGVAIICMPFSLYTCLNHEWVLSDVLCKLNGFLNIVFCMSSLLTLTAISVETYFAICKPLYHRHMSRKSSIGLLLWTWIQPVVIACIPLFGIMEYEFKSGTTQCGVQFPTNHSEQVFAIFVILFGFVVPLGIMGFTYSNIFRSARRHTRRVSRVSFSSTSSTGSTAAHKQVAVTVLILLVVFLFCWLPYFLYAALVSAKNSALSSDRRVLALGKAAYWCAFTSSALNPYIYGFRNPQFRKEFQFLLCLFCPCIRTDLRTRGCSTTTVSRGSWEGYAGFEYNHLKRTSLSCPSPKARLSVDFAQFPPNGAAKFEMLALKTKLSNCSSDPGYRSQEDNRGFDEETGPSEEDGAVGDSNNNNSSFGDESQNNFIRILGDDASVQNSSYGPEVPILGAYSNQVRVLERNAEEFTENLFHDHENEVETSRSETQTESPDNTQPGREMPMNYSSTEELLTPTRLRGWSLRTLGARLKLGWVESTL</sequence>
<dbReference type="SUPFAM" id="SSF81321">
    <property type="entry name" value="Family A G protein-coupled receptor-like"/>
    <property type="match status" value="1"/>
</dbReference>
<feature type="domain" description="G-protein coupled receptors family 1 profile" evidence="11">
    <location>
        <begin position="49"/>
        <end position="309"/>
    </location>
</feature>
<proteinExistence type="predicted"/>
<keyword evidence="3 10" id="KW-0812">Transmembrane</keyword>
<dbReference type="Proteomes" id="UP000275408">
    <property type="component" value="Unassembled WGS sequence"/>
</dbReference>
<dbReference type="PANTHER" id="PTHR22752">
    <property type="entry name" value="G PROTEIN-COUPLED RECEPTOR"/>
    <property type="match status" value="1"/>
</dbReference>
<feature type="compositionally biased region" description="Polar residues" evidence="9">
    <location>
        <begin position="504"/>
        <end position="516"/>
    </location>
</feature>
<comment type="caution">
    <text evidence="12">The sequence shown here is derived from an EMBL/GenBank/DDBJ whole genome shotgun (WGS) entry which is preliminary data.</text>
</comment>
<keyword evidence="8" id="KW-0807">Transducer</keyword>
<evidence type="ECO:0000313" key="12">
    <source>
        <dbReference type="EMBL" id="RMX50775.1"/>
    </source>
</evidence>
<dbReference type="STRING" id="46731.A0A3M6UAU0"/>
<feature type="transmembrane region" description="Helical" evidence="10">
    <location>
        <begin position="194"/>
        <end position="218"/>
    </location>
</feature>
<feature type="transmembrane region" description="Helical" evidence="10">
    <location>
        <begin position="69"/>
        <end position="90"/>
    </location>
</feature>
<evidence type="ECO:0000256" key="2">
    <source>
        <dbReference type="ARBA" id="ARBA00022475"/>
    </source>
</evidence>